<dbReference type="InterPro" id="IPR006615">
    <property type="entry name" value="Pept_C19_DUSP"/>
</dbReference>
<evidence type="ECO:0000313" key="5">
    <source>
        <dbReference type="Ensembl" id="ENSEBUP00000011243.1"/>
    </source>
</evidence>
<dbReference type="InterPro" id="IPR035927">
    <property type="entry name" value="DUSP-like_sf"/>
</dbReference>
<accession>A0A8C4Q8I9</accession>
<dbReference type="SUPFAM" id="SSF143791">
    <property type="entry name" value="DUSP-like"/>
    <property type="match status" value="1"/>
</dbReference>
<keyword evidence="3" id="KW-0378">Hydrolase</keyword>
<keyword evidence="6" id="KW-1185">Reference proteome</keyword>
<dbReference type="Gene3D" id="3.10.20.90">
    <property type="entry name" value="Phosphatidylinositol 3-kinase Catalytic Subunit, Chain A, domain 1"/>
    <property type="match status" value="1"/>
</dbReference>
<evidence type="ECO:0000256" key="3">
    <source>
        <dbReference type="ARBA" id="ARBA00022670"/>
    </source>
</evidence>
<dbReference type="Pfam" id="PF06337">
    <property type="entry name" value="DUSP"/>
    <property type="match status" value="1"/>
</dbReference>
<dbReference type="Gene3D" id="3.30.2230.10">
    <property type="entry name" value="DUSP-like"/>
    <property type="match status" value="1"/>
</dbReference>
<dbReference type="Pfam" id="PF14836">
    <property type="entry name" value="Ubiquitin_3"/>
    <property type="match status" value="1"/>
</dbReference>
<comment type="catalytic activity">
    <reaction evidence="1">
        <text>Thiol-dependent hydrolysis of ester, thioester, amide, peptide and isopeptide bonds formed by the C-terminal Gly of ubiquitin (a 76-residue protein attached to proteins as an intracellular targeting signal).</text>
        <dbReference type="EC" id="3.4.19.12"/>
    </reaction>
</comment>
<dbReference type="Proteomes" id="UP000694388">
    <property type="component" value="Unplaced"/>
</dbReference>
<dbReference type="AlphaFoldDB" id="A0A8C4Q8I9"/>
<organism evidence="5 6">
    <name type="scientific">Eptatretus burgeri</name>
    <name type="common">Inshore hagfish</name>
    <dbReference type="NCBI Taxonomy" id="7764"/>
    <lineage>
        <taxon>Eukaryota</taxon>
        <taxon>Metazoa</taxon>
        <taxon>Chordata</taxon>
        <taxon>Craniata</taxon>
        <taxon>Vertebrata</taxon>
        <taxon>Cyclostomata</taxon>
        <taxon>Myxini</taxon>
        <taxon>Myxiniformes</taxon>
        <taxon>Myxinidae</taxon>
        <taxon>Eptatretinae</taxon>
        <taxon>Eptatretus</taxon>
    </lineage>
</organism>
<dbReference type="Ensembl" id="ENSEBUT00000011809.1">
    <property type="protein sequence ID" value="ENSEBUP00000011243.1"/>
    <property type="gene ID" value="ENSEBUG00000007220.1"/>
</dbReference>
<reference evidence="5" key="1">
    <citation type="submission" date="2025-08" db="UniProtKB">
        <authorList>
            <consortium name="Ensembl"/>
        </authorList>
    </citation>
    <scope>IDENTIFICATION</scope>
</reference>
<dbReference type="GO" id="GO:0006508">
    <property type="term" value="P:proteolysis"/>
    <property type="evidence" value="ECO:0007669"/>
    <property type="project" value="UniProtKB-KW"/>
</dbReference>
<evidence type="ECO:0000256" key="1">
    <source>
        <dbReference type="ARBA" id="ARBA00000707"/>
    </source>
</evidence>
<reference evidence="5" key="2">
    <citation type="submission" date="2025-09" db="UniProtKB">
        <authorList>
            <consortium name="Ensembl"/>
        </authorList>
    </citation>
    <scope>IDENTIFICATION</scope>
</reference>
<dbReference type="OMA" id="CKNGHIN"/>
<dbReference type="EC" id="3.4.19.12" evidence="2"/>
<dbReference type="GO" id="GO:0004843">
    <property type="term" value="F:cysteine-type deubiquitinase activity"/>
    <property type="evidence" value="ECO:0007669"/>
    <property type="project" value="UniProtKB-EC"/>
</dbReference>
<name>A0A8C4Q8I9_EPTBU</name>
<evidence type="ECO:0000259" key="4">
    <source>
        <dbReference type="PROSITE" id="PS51283"/>
    </source>
</evidence>
<dbReference type="GeneTree" id="ENSGT00940000154932"/>
<keyword evidence="3" id="KW-0645">Protease</keyword>
<dbReference type="PROSITE" id="PS51283">
    <property type="entry name" value="DUSP"/>
    <property type="match status" value="1"/>
</dbReference>
<feature type="domain" description="DUSP" evidence="4">
    <location>
        <begin position="1"/>
        <end position="110"/>
    </location>
</feature>
<evidence type="ECO:0000313" key="6">
    <source>
        <dbReference type="Proteomes" id="UP000694388"/>
    </source>
</evidence>
<evidence type="ECO:0000256" key="2">
    <source>
        <dbReference type="ARBA" id="ARBA00012759"/>
    </source>
</evidence>
<sequence>SYVILRNILDVNRNQVLLSLESLLYLVDCHWFKQWKKYVGFDSWDLLQSVDPNIYPGPIDNSGILDEQQTLKEHLIDELDFVLLPTIAWEKLVAWYGTVQGQQPIARKVIEQGMFVKNCKVEVYLTKLTLGNNSDQNKTVDMQFSKVDTIDTIEKKIRQLFNIPTKKETRLWNKCLSNAYELLDKPEKTVQDVGLCQDQVLMIEQKNEDGTWSWQSPSQR</sequence>
<proteinExistence type="predicted"/>
<dbReference type="InterPro" id="IPR028135">
    <property type="entry name" value="Ub_USP-typ"/>
</dbReference>
<dbReference type="FunFam" id="3.30.2230.10:FF:000003">
    <property type="entry name" value="ubiquitin carboxyl-terminal hydrolase 15 isoform X1"/>
    <property type="match status" value="1"/>
</dbReference>
<protein>
    <recommendedName>
        <fullName evidence="2">ubiquitinyl hydrolase 1</fullName>
        <ecNumber evidence="2">3.4.19.12</ecNumber>
    </recommendedName>
</protein>
<dbReference type="SMART" id="SM00695">
    <property type="entry name" value="DUSP"/>
    <property type="match status" value="1"/>
</dbReference>